<dbReference type="PANTHER" id="PTHR14907:SF4">
    <property type="entry name" value="SUPPRESSOR APC DOMAIN-CONTAINING PROTEIN 1"/>
    <property type="match status" value="1"/>
</dbReference>
<dbReference type="InterPro" id="IPR026828">
    <property type="entry name" value="SAPC2_1/2"/>
</dbReference>
<gene>
    <name evidence="1" type="ORF">KC01_LOCUS1450</name>
</gene>
<dbReference type="Gene3D" id="1.10.287.450">
    <property type="entry name" value="Helix hairpin bin"/>
    <property type="match status" value="1"/>
</dbReference>
<dbReference type="Pfam" id="PF11414">
    <property type="entry name" value="Suppressor_APC"/>
    <property type="match status" value="1"/>
</dbReference>
<organism evidence="1 2">
    <name type="scientific">Knipowitschia caucasica</name>
    <name type="common">Caucasian dwarf goby</name>
    <name type="synonym">Pomatoschistus caucasicus</name>
    <dbReference type="NCBI Taxonomy" id="637954"/>
    <lineage>
        <taxon>Eukaryota</taxon>
        <taxon>Metazoa</taxon>
        <taxon>Chordata</taxon>
        <taxon>Craniata</taxon>
        <taxon>Vertebrata</taxon>
        <taxon>Euteleostomi</taxon>
        <taxon>Actinopterygii</taxon>
        <taxon>Neopterygii</taxon>
        <taxon>Teleostei</taxon>
        <taxon>Neoteleostei</taxon>
        <taxon>Acanthomorphata</taxon>
        <taxon>Gobiaria</taxon>
        <taxon>Gobiiformes</taxon>
        <taxon>Gobioidei</taxon>
        <taxon>Gobiidae</taxon>
        <taxon>Gobiinae</taxon>
        <taxon>Knipowitschia</taxon>
    </lineage>
</organism>
<evidence type="ECO:0000313" key="2">
    <source>
        <dbReference type="Proteomes" id="UP001497482"/>
    </source>
</evidence>
<sequence length="171" mass="19716">MGPPSPPMACTCPPPGSYTVVIIPLRSSLYSLDALRFYLWIKRLKELEQEKDALWCGLDILEKAKLWYLQRLQENKQRQHSSSPRHCSEADSCLVRCRIQRANGSLGCVMNEPNVTSSTHSLPEAVDDSDLRWHNTLLTKEVSEMNHKISLLKMEKDTLLEQLEDLRTHWQ</sequence>
<accession>A0AAV2J1A0</accession>
<reference evidence="1 2" key="1">
    <citation type="submission" date="2024-04" db="EMBL/GenBank/DDBJ databases">
        <authorList>
            <person name="Waldvogel A.-M."/>
            <person name="Schoenle A."/>
        </authorList>
    </citation>
    <scope>NUCLEOTIDE SEQUENCE [LARGE SCALE GENOMIC DNA]</scope>
</reference>
<evidence type="ECO:0008006" key="3">
    <source>
        <dbReference type="Google" id="ProtNLM"/>
    </source>
</evidence>
<name>A0AAV2J1A0_KNICA</name>
<dbReference type="AlphaFoldDB" id="A0AAV2J1A0"/>
<dbReference type="EMBL" id="OZ035823">
    <property type="protein sequence ID" value="CAL1568924.1"/>
    <property type="molecule type" value="Genomic_DNA"/>
</dbReference>
<evidence type="ECO:0000313" key="1">
    <source>
        <dbReference type="EMBL" id="CAL1568924.1"/>
    </source>
</evidence>
<dbReference type="Proteomes" id="UP001497482">
    <property type="component" value="Chromosome 1"/>
</dbReference>
<keyword evidence="2" id="KW-1185">Reference proteome</keyword>
<protein>
    <recommendedName>
        <fullName evidence="3">Suppressor APC domain-containing protein 1</fullName>
    </recommendedName>
</protein>
<dbReference type="PANTHER" id="PTHR14907">
    <property type="entry name" value="FI14130P"/>
    <property type="match status" value="1"/>
</dbReference>
<proteinExistence type="predicted"/>